<sequence length="150" mass="16331">MKGLILTLLMVMSPAMANSVGERFGDWNVTTSATAITAHSTSTSQPKGGLSFVCSADHQNCFILFSAQKPCKNGTQLPLYLKIDSTDGFLGVTCVGRHWKASGYPIPFIQTVFDKLLSTKHPFSVTLNHSSTYFNERSENLGGLPPCWIV</sequence>
<reference evidence="2 3" key="1">
    <citation type="submission" date="2018-09" db="EMBL/GenBank/DDBJ databases">
        <title>Phylogeny of the Shewanellaceae, and recommendation for two new genera, Pseudoshewanella and Parashewanella.</title>
        <authorList>
            <person name="Wang G."/>
        </authorList>
    </citation>
    <scope>NUCLEOTIDE SEQUENCE [LARGE SCALE GENOMIC DNA]</scope>
    <source>
        <strain evidence="2 3">C51</strain>
    </source>
</reference>
<feature type="signal peptide" evidence="1">
    <location>
        <begin position="1"/>
        <end position="17"/>
    </location>
</feature>
<organism evidence="2 3">
    <name type="scientific">Parashewanella curva</name>
    <dbReference type="NCBI Taxonomy" id="2338552"/>
    <lineage>
        <taxon>Bacteria</taxon>
        <taxon>Pseudomonadati</taxon>
        <taxon>Pseudomonadota</taxon>
        <taxon>Gammaproteobacteria</taxon>
        <taxon>Alteromonadales</taxon>
        <taxon>Shewanellaceae</taxon>
        <taxon>Parashewanella</taxon>
    </lineage>
</organism>
<evidence type="ECO:0000256" key="1">
    <source>
        <dbReference type="SAM" id="SignalP"/>
    </source>
</evidence>
<accession>A0A3L8PSZ7</accession>
<evidence type="ECO:0000313" key="2">
    <source>
        <dbReference type="EMBL" id="RLV58515.1"/>
    </source>
</evidence>
<comment type="caution">
    <text evidence="2">The sequence shown here is derived from an EMBL/GenBank/DDBJ whole genome shotgun (WGS) entry which is preliminary data.</text>
</comment>
<evidence type="ECO:0000313" key="3">
    <source>
        <dbReference type="Proteomes" id="UP000281474"/>
    </source>
</evidence>
<dbReference type="Proteomes" id="UP000281474">
    <property type="component" value="Unassembled WGS sequence"/>
</dbReference>
<keyword evidence="3" id="KW-1185">Reference proteome</keyword>
<dbReference type="OrthoDB" id="9845641at2"/>
<dbReference type="RefSeq" id="WP_133309322.1">
    <property type="nucleotide sequence ID" value="NZ_ML014816.1"/>
</dbReference>
<feature type="chain" id="PRO_5018180276" evidence="1">
    <location>
        <begin position="18"/>
        <end position="150"/>
    </location>
</feature>
<keyword evidence="1" id="KW-0732">Signal</keyword>
<dbReference type="AlphaFoldDB" id="A0A3L8PSZ7"/>
<gene>
    <name evidence="2" type="ORF">D5018_16820</name>
</gene>
<dbReference type="EMBL" id="QZEI01000067">
    <property type="protein sequence ID" value="RLV58515.1"/>
    <property type="molecule type" value="Genomic_DNA"/>
</dbReference>
<proteinExistence type="predicted"/>
<protein>
    <submittedName>
        <fullName evidence="2">Uncharacterized protein</fullName>
    </submittedName>
</protein>
<name>A0A3L8PSZ7_9GAMM</name>